<dbReference type="EMBL" id="MGFS01000015">
    <property type="protein sequence ID" value="OGM11580.1"/>
    <property type="molecule type" value="Genomic_DNA"/>
</dbReference>
<proteinExistence type="inferred from homology"/>
<dbReference type="PANTHER" id="PTHR11545">
    <property type="entry name" value="RIBOSOMAL PROTEIN L13"/>
    <property type="match status" value="1"/>
</dbReference>
<dbReference type="PIRSF" id="PIRSF002181">
    <property type="entry name" value="Ribosomal_L13"/>
    <property type="match status" value="1"/>
</dbReference>
<dbReference type="GO" id="GO:0017148">
    <property type="term" value="P:negative regulation of translation"/>
    <property type="evidence" value="ECO:0007669"/>
    <property type="project" value="TreeGrafter"/>
</dbReference>
<dbReference type="NCBIfam" id="TIGR01066">
    <property type="entry name" value="rplM_bact"/>
    <property type="match status" value="1"/>
</dbReference>
<accession>A0A1F7X970</accession>
<comment type="caution">
    <text evidence="5">The sequence shown here is derived from an EMBL/GenBank/DDBJ whole genome shotgun (WGS) entry which is preliminary data.</text>
</comment>
<dbReference type="AlphaFoldDB" id="A0A1F7X970"/>
<protein>
    <recommendedName>
        <fullName evidence="4">Large ribosomal subunit protein uL13</fullName>
    </recommendedName>
</protein>
<gene>
    <name evidence="4" type="primary">rplM</name>
    <name evidence="5" type="ORF">A2Z22_02170</name>
</gene>
<dbReference type="SUPFAM" id="SSF52161">
    <property type="entry name" value="Ribosomal protein L13"/>
    <property type="match status" value="1"/>
</dbReference>
<keyword evidence="2 4" id="KW-0689">Ribosomal protein</keyword>
<evidence type="ECO:0000256" key="1">
    <source>
        <dbReference type="ARBA" id="ARBA00006227"/>
    </source>
</evidence>
<evidence type="ECO:0000313" key="5">
    <source>
        <dbReference type="EMBL" id="OGM11580.1"/>
    </source>
</evidence>
<sequence>MKTYQPKHKDIKRDWQLIDVKDQILGRISTQIALHLTGKHKVNYSQHMDMGDYVVVVNAQEVKLSGKKVKQKVYRRHSGYPGGFREIKFEKMLKEQPEEVIRLAVKRMLAPNRLRDKRLKRLKIFADDKHPYKNKFQISSTKSQTNSKA</sequence>
<evidence type="ECO:0000313" key="6">
    <source>
        <dbReference type="Proteomes" id="UP000177053"/>
    </source>
</evidence>
<name>A0A1F7X970_9BACT</name>
<evidence type="ECO:0000256" key="4">
    <source>
        <dbReference type="HAMAP-Rule" id="MF_01366"/>
    </source>
</evidence>
<dbReference type="InterPro" id="IPR005823">
    <property type="entry name" value="Ribosomal_uL13_bac-type"/>
</dbReference>
<evidence type="ECO:0000256" key="3">
    <source>
        <dbReference type="ARBA" id="ARBA00023274"/>
    </source>
</evidence>
<reference evidence="5 6" key="1">
    <citation type="journal article" date="2016" name="Nat. Commun.">
        <title>Thousands of microbial genomes shed light on interconnected biogeochemical processes in an aquifer system.</title>
        <authorList>
            <person name="Anantharaman K."/>
            <person name="Brown C.T."/>
            <person name="Hug L.A."/>
            <person name="Sharon I."/>
            <person name="Castelle C.J."/>
            <person name="Probst A.J."/>
            <person name="Thomas B.C."/>
            <person name="Singh A."/>
            <person name="Wilkins M.J."/>
            <person name="Karaoz U."/>
            <person name="Brodie E.L."/>
            <person name="Williams K.H."/>
            <person name="Hubbard S.S."/>
            <person name="Banfield J.F."/>
        </authorList>
    </citation>
    <scope>NUCLEOTIDE SEQUENCE [LARGE SCALE GENOMIC DNA]</scope>
</reference>
<dbReference type="GO" id="GO:1990904">
    <property type="term" value="C:ribonucleoprotein complex"/>
    <property type="evidence" value="ECO:0007669"/>
    <property type="project" value="UniProtKB-KW"/>
</dbReference>
<comment type="subunit">
    <text evidence="4">Part of the 50S ribosomal subunit.</text>
</comment>
<dbReference type="GO" id="GO:0003729">
    <property type="term" value="F:mRNA binding"/>
    <property type="evidence" value="ECO:0007669"/>
    <property type="project" value="TreeGrafter"/>
</dbReference>
<dbReference type="Pfam" id="PF00572">
    <property type="entry name" value="Ribosomal_L13"/>
    <property type="match status" value="1"/>
</dbReference>
<dbReference type="Proteomes" id="UP000177053">
    <property type="component" value="Unassembled WGS sequence"/>
</dbReference>
<dbReference type="PANTHER" id="PTHR11545:SF2">
    <property type="entry name" value="LARGE RIBOSOMAL SUBUNIT PROTEIN UL13M"/>
    <property type="match status" value="1"/>
</dbReference>
<organism evidence="5 6">
    <name type="scientific">Candidatus Woesebacteria bacterium RBG_16_34_12</name>
    <dbReference type="NCBI Taxonomy" id="1802480"/>
    <lineage>
        <taxon>Bacteria</taxon>
        <taxon>Candidatus Woeseibacteriota</taxon>
    </lineage>
</organism>
<dbReference type="InterPro" id="IPR005822">
    <property type="entry name" value="Ribosomal_uL13"/>
</dbReference>
<dbReference type="GO" id="GO:0005840">
    <property type="term" value="C:ribosome"/>
    <property type="evidence" value="ECO:0007669"/>
    <property type="project" value="UniProtKB-KW"/>
</dbReference>
<dbReference type="InterPro" id="IPR036899">
    <property type="entry name" value="Ribosomal_uL13_sf"/>
</dbReference>
<dbReference type="GO" id="GO:0003735">
    <property type="term" value="F:structural constituent of ribosome"/>
    <property type="evidence" value="ECO:0007669"/>
    <property type="project" value="InterPro"/>
</dbReference>
<evidence type="ECO:0000256" key="2">
    <source>
        <dbReference type="ARBA" id="ARBA00022980"/>
    </source>
</evidence>
<comment type="similarity">
    <text evidence="1 4">Belongs to the universal ribosomal protein uL13 family.</text>
</comment>
<dbReference type="CDD" id="cd00392">
    <property type="entry name" value="Ribosomal_L13"/>
    <property type="match status" value="1"/>
</dbReference>
<dbReference type="HAMAP" id="MF_01366">
    <property type="entry name" value="Ribosomal_uL13"/>
    <property type="match status" value="1"/>
</dbReference>
<keyword evidence="3 4" id="KW-0687">Ribonucleoprotein</keyword>
<comment type="function">
    <text evidence="4">This protein is one of the early assembly proteins of the 50S ribosomal subunit, although it is not seen to bind rRNA by itself. It is important during the early stages of 50S assembly.</text>
</comment>
<dbReference type="Gene3D" id="3.90.1180.10">
    <property type="entry name" value="Ribosomal protein L13"/>
    <property type="match status" value="1"/>
</dbReference>
<dbReference type="GO" id="GO:0006412">
    <property type="term" value="P:translation"/>
    <property type="evidence" value="ECO:0007669"/>
    <property type="project" value="UniProtKB-UniRule"/>
</dbReference>